<dbReference type="RefSeq" id="WP_317697022.1">
    <property type="nucleotide sequence ID" value="NZ_AP026801.1"/>
</dbReference>
<evidence type="ECO:0000256" key="7">
    <source>
        <dbReference type="ARBA" id="ARBA00022475"/>
    </source>
</evidence>
<comment type="subcellular location">
    <subcellularLocation>
        <location evidence="3">Cell membrane</location>
        <topology evidence="3">Multi-pass membrane protein</topology>
    </subcellularLocation>
</comment>
<evidence type="ECO:0000256" key="16">
    <source>
        <dbReference type="SAM" id="Phobius"/>
    </source>
</evidence>
<dbReference type="InterPro" id="IPR003501">
    <property type="entry name" value="PTS_EIIB_2/3"/>
</dbReference>
<keyword evidence="20" id="KW-1185">Reference proteome</keyword>
<keyword evidence="11" id="KW-0598">Phosphotransferase system</keyword>
<feature type="transmembrane region" description="Helical" evidence="16">
    <location>
        <begin position="57"/>
        <end position="75"/>
    </location>
</feature>
<comment type="function">
    <text evidence="2">The phosphoenolpyruvate-dependent sugar phosphotransferase system (sugar PTS), a major carbohydrate active transport system, catalyzes the phosphorylation of incoming sugar substrates concomitantly with their translocation across the cell membrane. The enzyme II CmtAB PTS system is involved in D-mannitol transport.</text>
</comment>
<dbReference type="EMBL" id="AP026801">
    <property type="protein sequence ID" value="BDR55578.1"/>
    <property type="molecule type" value="Genomic_DNA"/>
</dbReference>
<keyword evidence="7" id="KW-1003">Cell membrane</keyword>
<evidence type="ECO:0000256" key="3">
    <source>
        <dbReference type="ARBA" id="ARBA00004651"/>
    </source>
</evidence>
<dbReference type="KEGG" id="xak:KIMC2_01400"/>
<feature type="transmembrane region" description="Helical" evidence="16">
    <location>
        <begin position="112"/>
        <end position="130"/>
    </location>
</feature>
<evidence type="ECO:0000256" key="5">
    <source>
        <dbReference type="ARBA" id="ARBA00021825"/>
    </source>
</evidence>
<feature type="transmembrane region" description="Helical" evidence="16">
    <location>
        <begin position="151"/>
        <end position="170"/>
    </location>
</feature>
<dbReference type="SUPFAM" id="SSF52794">
    <property type="entry name" value="PTS system IIB component-like"/>
    <property type="match status" value="2"/>
</dbReference>
<dbReference type="PROSITE" id="PS51104">
    <property type="entry name" value="PTS_EIIC_TYPE_2"/>
    <property type="match status" value="1"/>
</dbReference>
<dbReference type="GO" id="GO:0009401">
    <property type="term" value="P:phosphoenolpyruvate-dependent sugar phosphotransferase system"/>
    <property type="evidence" value="ECO:0007669"/>
    <property type="project" value="UniProtKB-KW"/>
</dbReference>
<evidence type="ECO:0000256" key="15">
    <source>
        <dbReference type="ARBA" id="ARBA00033349"/>
    </source>
</evidence>
<dbReference type="Proteomes" id="UP001321804">
    <property type="component" value="Chromosome"/>
</dbReference>
<dbReference type="NCBIfam" id="NF011663">
    <property type="entry name" value="PRK15083.1"/>
    <property type="match status" value="1"/>
</dbReference>
<evidence type="ECO:0000313" key="20">
    <source>
        <dbReference type="Proteomes" id="UP001321804"/>
    </source>
</evidence>
<dbReference type="Pfam" id="PF02302">
    <property type="entry name" value="PTS_IIB"/>
    <property type="match status" value="1"/>
</dbReference>
<dbReference type="Pfam" id="PF02378">
    <property type="entry name" value="PTS_EIIC"/>
    <property type="match status" value="1"/>
</dbReference>
<keyword evidence="13 16" id="KW-1133">Transmembrane helix</keyword>
<feature type="transmembrane region" description="Helical" evidence="16">
    <location>
        <begin position="20"/>
        <end position="45"/>
    </location>
</feature>
<dbReference type="InterPro" id="IPR036095">
    <property type="entry name" value="PTS_EIIB-like_sf"/>
</dbReference>
<evidence type="ECO:0000256" key="13">
    <source>
        <dbReference type="ARBA" id="ARBA00022989"/>
    </source>
</evidence>
<comment type="catalytic activity">
    <reaction evidence="1">
        <text>D-mannitol(out) + N(pros)-phospho-L-histidyl-[protein] = D-mannitol 1-phosphate(in) + L-histidyl-[protein]</text>
        <dbReference type="Rhea" id="RHEA:33363"/>
        <dbReference type="Rhea" id="RHEA-COMP:9745"/>
        <dbReference type="Rhea" id="RHEA-COMP:9746"/>
        <dbReference type="ChEBI" id="CHEBI:16899"/>
        <dbReference type="ChEBI" id="CHEBI:29979"/>
        <dbReference type="ChEBI" id="CHEBI:61381"/>
        <dbReference type="ChEBI" id="CHEBI:64837"/>
        <dbReference type="EC" id="2.7.1.197"/>
    </reaction>
</comment>
<dbReference type="AlphaFoldDB" id="A0AAU9DPW3"/>
<gene>
    <name evidence="19" type="primary">pts2CB</name>
    <name evidence="19" type="ORF">KIMC2_01400</name>
</gene>
<evidence type="ECO:0000256" key="6">
    <source>
        <dbReference type="ARBA" id="ARBA00022448"/>
    </source>
</evidence>
<dbReference type="GO" id="GO:0022872">
    <property type="term" value="F:protein-N(PI)-phosphohistidine-mannitol phosphotransferase system transmembrane transporter activity"/>
    <property type="evidence" value="ECO:0007669"/>
    <property type="project" value="InterPro"/>
</dbReference>
<accession>A0AAU9DPW3</accession>
<keyword evidence="10" id="KW-0808">Transferase</keyword>
<feature type="domain" description="PTS EIIC type-2" evidence="18">
    <location>
        <begin position="20"/>
        <end position="369"/>
    </location>
</feature>
<dbReference type="CDD" id="cd05567">
    <property type="entry name" value="PTS_IIB_mannitol"/>
    <property type="match status" value="1"/>
</dbReference>
<evidence type="ECO:0000256" key="9">
    <source>
        <dbReference type="ARBA" id="ARBA00022597"/>
    </source>
</evidence>
<evidence type="ECO:0000256" key="2">
    <source>
        <dbReference type="ARBA" id="ARBA00002434"/>
    </source>
</evidence>
<dbReference type="NCBIfam" id="TIGR00851">
    <property type="entry name" value="mtlA"/>
    <property type="match status" value="1"/>
</dbReference>
<evidence type="ECO:0000259" key="17">
    <source>
        <dbReference type="PROSITE" id="PS51099"/>
    </source>
</evidence>
<keyword evidence="6" id="KW-0813">Transport</keyword>
<keyword evidence="14 16" id="KW-0472">Membrane</keyword>
<feature type="transmembrane region" description="Helical" evidence="16">
    <location>
        <begin position="289"/>
        <end position="311"/>
    </location>
</feature>
<evidence type="ECO:0000313" key="19">
    <source>
        <dbReference type="EMBL" id="BDR55578.1"/>
    </source>
</evidence>
<dbReference type="PANTHER" id="PTHR30181:SF2">
    <property type="entry name" value="PTS SYSTEM MANNITOL-SPECIFIC EIICBA COMPONENT"/>
    <property type="match status" value="1"/>
</dbReference>
<keyword evidence="9" id="KW-0762">Sugar transport</keyword>
<dbReference type="GO" id="GO:0090563">
    <property type="term" value="F:protein-phosphocysteine-sugar phosphotransferase activity"/>
    <property type="evidence" value="ECO:0007669"/>
    <property type="project" value="TreeGrafter"/>
</dbReference>
<feature type="transmembrane region" description="Helical" evidence="16">
    <location>
        <begin position="331"/>
        <end position="356"/>
    </location>
</feature>
<feature type="transmembrane region" description="Helical" evidence="16">
    <location>
        <begin position="87"/>
        <end position="106"/>
    </location>
</feature>
<dbReference type="InterPro" id="IPR013014">
    <property type="entry name" value="PTS_EIIC_2"/>
</dbReference>
<evidence type="ECO:0000256" key="12">
    <source>
        <dbReference type="ARBA" id="ARBA00022692"/>
    </source>
</evidence>
<name>A0AAU9DPW3_9LACO</name>
<dbReference type="InterPro" id="IPR050893">
    <property type="entry name" value="Sugar_PTS"/>
</dbReference>
<reference evidence="19 20" key="1">
    <citation type="journal article" date="2023" name="Microbiol. Spectr.">
        <title>Symbiosis of Carpenter Bees with Uncharacterized Lactic Acid Bacteria Showing NAD Auxotrophy.</title>
        <authorList>
            <person name="Kawasaki S."/>
            <person name="Ozawa K."/>
            <person name="Mori T."/>
            <person name="Yamamoto A."/>
            <person name="Ito M."/>
            <person name="Ohkuma M."/>
            <person name="Sakamoto M."/>
            <person name="Matsutani M."/>
        </authorList>
    </citation>
    <scope>NUCLEOTIDE SEQUENCE [LARGE SCALE GENOMIC DNA]</scope>
    <source>
        <strain evidence="19 20">KimC2</strain>
    </source>
</reference>
<dbReference type="Gene3D" id="3.40.50.2300">
    <property type="match status" value="2"/>
</dbReference>
<dbReference type="PANTHER" id="PTHR30181">
    <property type="entry name" value="MANNITOL PERMEASE IIC COMPONENT"/>
    <property type="match status" value="1"/>
</dbReference>
<keyword evidence="12 16" id="KW-0812">Transmembrane</keyword>
<dbReference type="GO" id="GO:0005886">
    <property type="term" value="C:plasma membrane"/>
    <property type="evidence" value="ECO:0007669"/>
    <property type="project" value="UniProtKB-SubCell"/>
</dbReference>
<evidence type="ECO:0000256" key="1">
    <source>
        <dbReference type="ARBA" id="ARBA00001655"/>
    </source>
</evidence>
<dbReference type="PROSITE" id="PS51099">
    <property type="entry name" value="PTS_EIIB_TYPE_2"/>
    <property type="match status" value="1"/>
</dbReference>
<dbReference type="EC" id="2.7.1.197" evidence="4"/>
<protein>
    <recommendedName>
        <fullName evidence="5">PTS system mannitol-specific EIICB component</fullName>
        <ecNumber evidence="4">2.7.1.197</ecNumber>
    </recommendedName>
    <alternativeName>
        <fullName evidence="15">EIICB-Mtl</fullName>
    </alternativeName>
</protein>
<proteinExistence type="predicted"/>
<dbReference type="InterPro" id="IPR003352">
    <property type="entry name" value="PTS_EIIC"/>
</dbReference>
<dbReference type="InterPro" id="IPR029503">
    <property type="entry name" value="PTS_EIIB_mannitol"/>
</dbReference>
<evidence type="ECO:0000256" key="11">
    <source>
        <dbReference type="ARBA" id="ARBA00022683"/>
    </source>
</evidence>
<dbReference type="InterPro" id="IPR013011">
    <property type="entry name" value="PTS_EIIB_2"/>
</dbReference>
<evidence type="ECO:0000256" key="14">
    <source>
        <dbReference type="ARBA" id="ARBA00023136"/>
    </source>
</evidence>
<dbReference type="InterPro" id="IPR004718">
    <property type="entry name" value="PTS_IIC_mtl"/>
</dbReference>
<feature type="domain" description="PTS EIIB type-2" evidence="17">
    <location>
        <begin position="400"/>
        <end position="492"/>
    </location>
</feature>
<keyword evidence="8" id="KW-0597">Phosphoprotein</keyword>
<evidence type="ECO:0000256" key="8">
    <source>
        <dbReference type="ARBA" id="ARBA00022553"/>
    </source>
</evidence>
<evidence type="ECO:0000256" key="10">
    <source>
        <dbReference type="ARBA" id="ARBA00022679"/>
    </source>
</evidence>
<sequence length="612" mass="65558">MENSATKSSQKTLRVKVQNFGSFLSSMVMPNIGAFIAWGLITAIFLYPKGWFPNEKIASLIGPMKVYLLPMLLSYTGGQLVDDTRGAVTAIIATMGLIIGGGVAANGALDNATPMFIGAMVMGPFAGWCIKKFDNLVDGKIKSGFEMLVNNFSIGIIGMILAILGFYAIAPVMNAITNVLKDGIDWLINRNLIPLMNIIIEPAKVLFLNNAINQGIMTPIGIQQASGAAGKSILFLLEPDPGPGLGILLAYALFGKGEAKASAPSAIIIHFLGGIHEIYFPYILMKPILILATIAGGVTGTLTFSLLHVGLQAPPSPGSIISIFMMSTKSPANYIGIVIGVTLATLVSFLISAVILKRDKSVTQDLTSASAAMNQMKNQGTTNDEISEDAVEPGEYKDVDKIIFACDAGMGSSAMGASLLRDKVKKAGLNLSVTNVAISKLKDEPGLLVVTQNELAERAAEKAPHALRIAVDNFLNSPKYEEIIMNLKLRDQVEPDNSKVQKVEPQVNAEVEDLSTIKPDKIKQVIFIRHDQHVGTSTMARSLLKDKLNAADKKTGVVSVAIQDIDDVDSNLAIVTKTALSNVKSRYSNIQILAVDDLINTNVYDDLVEKLQ</sequence>
<evidence type="ECO:0000259" key="18">
    <source>
        <dbReference type="PROSITE" id="PS51104"/>
    </source>
</evidence>
<organism evidence="19 20">
    <name type="scientific">Xylocopilactobacillus apis</name>
    <dbReference type="NCBI Taxonomy" id="2932183"/>
    <lineage>
        <taxon>Bacteria</taxon>
        <taxon>Bacillati</taxon>
        <taxon>Bacillota</taxon>
        <taxon>Bacilli</taxon>
        <taxon>Lactobacillales</taxon>
        <taxon>Lactobacillaceae</taxon>
        <taxon>Xylocopilactobacillus</taxon>
    </lineage>
</organism>
<evidence type="ECO:0000256" key="4">
    <source>
        <dbReference type="ARBA" id="ARBA00011909"/>
    </source>
</evidence>